<reference evidence="5" key="1">
    <citation type="submission" date="2025-08" db="UniProtKB">
        <authorList>
            <consortium name="RefSeq"/>
        </authorList>
    </citation>
    <scope>IDENTIFICATION</scope>
    <source>
        <tissue evidence="5">Whole sample</tissue>
    </source>
</reference>
<proteinExistence type="predicted"/>
<dbReference type="SUPFAM" id="SSF48726">
    <property type="entry name" value="Immunoglobulin"/>
    <property type="match status" value="1"/>
</dbReference>
<gene>
    <name evidence="5" type="primary">LOC111114983</name>
</gene>
<dbReference type="RefSeq" id="XP_022309235.1">
    <property type="nucleotide sequence ID" value="XM_022453527.1"/>
</dbReference>
<evidence type="ECO:0000256" key="2">
    <source>
        <dbReference type="SAM" id="SignalP"/>
    </source>
</evidence>
<name>A0A8B8C0Y6_CRAVI</name>
<dbReference type="KEGG" id="cvn:111114983"/>
<dbReference type="InterPro" id="IPR036179">
    <property type="entry name" value="Ig-like_dom_sf"/>
</dbReference>
<evidence type="ECO:0000313" key="4">
    <source>
        <dbReference type="Proteomes" id="UP000694844"/>
    </source>
</evidence>
<feature type="signal peptide" evidence="2">
    <location>
        <begin position="1"/>
        <end position="21"/>
    </location>
</feature>
<feature type="domain" description="Ig-like" evidence="3">
    <location>
        <begin position="105"/>
        <end position="190"/>
    </location>
</feature>
<dbReference type="Gene3D" id="2.60.40.10">
    <property type="entry name" value="Immunoglobulins"/>
    <property type="match status" value="1"/>
</dbReference>
<feature type="region of interest" description="Disordered" evidence="1">
    <location>
        <begin position="297"/>
        <end position="339"/>
    </location>
</feature>
<feature type="compositionally biased region" description="Basic and acidic residues" evidence="1">
    <location>
        <begin position="249"/>
        <end position="263"/>
    </location>
</feature>
<feature type="region of interest" description="Disordered" evidence="1">
    <location>
        <begin position="248"/>
        <end position="281"/>
    </location>
</feature>
<dbReference type="InterPro" id="IPR013783">
    <property type="entry name" value="Ig-like_fold"/>
</dbReference>
<dbReference type="OrthoDB" id="6160552at2759"/>
<dbReference type="InterPro" id="IPR007110">
    <property type="entry name" value="Ig-like_dom"/>
</dbReference>
<evidence type="ECO:0000256" key="1">
    <source>
        <dbReference type="SAM" id="MobiDB-lite"/>
    </source>
</evidence>
<dbReference type="AlphaFoldDB" id="A0A8B8C0Y6"/>
<evidence type="ECO:0000259" key="3">
    <source>
        <dbReference type="PROSITE" id="PS50835"/>
    </source>
</evidence>
<feature type="compositionally biased region" description="Basic and acidic residues" evidence="1">
    <location>
        <begin position="322"/>
        <end position="339"/>
    </location>
</feature>
<dbReference type="GeneID" id="111114983"/>
<dbReference type="Proteomes" id="UP000694844">
    <property type="component" value="Chromosome 9"/>
</dbReference>
<dbReference type="PROSITE" id="PS50835">
    <property type="entry name" value="IG_LIKE"/>
    <property type="match status" value="1"/>
</dbReference>
<evidence type="ECO:0000313" key="5">
    <source>
        <dbReference type="RefSeq" id="XP_022309235.1"/>
    </source>
</evidence>
<keyword evidence="2" id="KW-0732">Signal</keyword>
<keyword evidence="4" id="KW-1185">Reference proteome</keyword>
<accession>A0A8B8C0Y6</accession>
<feature type="chain" id="PRO_5034257221" evidence="2">
    <location>
        <begin position="22"/>
        <end position="339"/>
    </location>
</feature>
<organism evidence="4 5">
    <name type="scientific">Crassostrea virginica</name>
    <name type="common">Eastern oyster</name>
    <dbReference type="NCBI Taxonomy" id="6565"/>
    <lineage>
        <taxon>Eukaryota</taxon>
        <taxon>Metazoa</taxon>
        <taxon>Spiralia</taxon>
        <taxon>Lophotrochozoa</taxon>
        <taxon>Mollusca</taxon>
        <taxon>Bivalvia</taxon>
        <taxon>Autobranchia</taxon>
        <taxon>Pteriomorphia</taxon>
        <taxon>Ostreida</taxon>
        <taxon>Ostreoidea</taxon>
        <taxon>Ostreidae</taxon>
        <taxon>Crassostrea</taxon>
    </lineage>
</organism>
<protein>
    <submittedName>
        <fullName evidence="5">Uncharacterized protein LOC111114983 isoform X1</fullName>
    </submittedName>
</protein>
<sequence length="339" mass="38552">MMQQISSTWFLFFALMYTTRGDLQFSTEIMGCDTIFTWAGALTNITEVSIKQDNQKGIWFTINNSRIRVKNTFLYDSIEIGVRVYKTKLKSPPYEDFTWTYKVQPLIPVIKGDLDILVNSSAYLTCVVPECFSKQGLLSYTWFINGTQTGGETTEMLTFPVTKDHKYNQYSCKAAIDRLESNRSNQVQINPLFEAVLDECLHPEHPTSALYATVDRKALKNKYNVDEAVNTKKDVYVKEESQLPFTSFGKEEAEKKDTEEKGEGNVIPSAETDEKSASSNLKQDGLIYIEVDFANKSGKTDTNVQPMIRGQEDPTEYTFVDFSKKAPPEPDKPENVEEI</sequence>